<evidence type="ECO:0000256" key="4">
    <source>
        <dbReference type="SAM" id="MobiDB-lite"/>
    </source>
</evidence>
<dbReference type="PROSITE" id="PS50231">
    <property type="entry name" value="RICIN_B_LECTIN"/>
    <property type="match status" value="1"/>
</dbReference>
<dbReference type="InterPro" id="IPR035992">
    <property type="entry name" value="Ricin_B-like_lectins"/>
</dbReference>
<dbReference type="InterPro" id="IPR033453">
    <property type="entry name" value="Glyco_hydro_30_TIM-barrel"/>
</dbReference>
<dbReference type="InterPro" id="IPR017853">
    <property type="entry name" value="GH"/>
</dbReference>
<evidence type="ECO:0000313" key="7">
    <source>
        <dbReference type="Proteomes" id="UP001516023"/>
    </source>
</evidence>
<dbReference type="PRINTS" id="PR00843">
    <property type="entry name" value="GLHYDRLASE30"/>
</dbReference>
<dbReference type="Proteomes" id="UP001516023">
    <property type="component" value="Unassembled WGS sequence"/>
</dbReference>
<dbReference type="SUPFAM" id="SSF51445">
    <property type="entry name" value="(Trans)glycosidases"/>
    <property type="match status" value="2"/>
</dbReference>
<name>A0ABD3Q5L2_9STRA</name>
<dbReference type="PANTHER" id="PTHR11069:SF23">
    <property type="entry name" value="LYSOSOMAL ACID GLUCOSYLCERAMIDASE"/>
    <property type="match status" value="1"/>
</dbReference>
<sequence>MPNYSSIPTAEPASETMEFTRRESSVSNVSTPHKTLVLSIGIASLAIAYLLGLRAGGGGGGAGAEKVVLPTEGAGVTQLCEIYLDGPVSIIQTARGEPSKQWKEVECIRRRSGGMKEGGNAAPSAVIQMDYSKVPFGDRVPILGFGGAFTEAAALNYGSLNQKGQEAVMELLFGKEGLGYSLGRTHINSCDFSLASYSHDTTEDDFNLTAFDSLVTHDLQNGMIDMMLRASSTLQKSYPHEPAMKLIASPWSPPAWMKAPTNEDDENATHAMNMTGSAEPVCLRDGTGVESRYARSWALYFSKWLDAWKDSIAVLSCIELDDCTHASNTPVLYHKFKPFHPATCIDSNHGIDFYGVTVQNEPEFPAPWDACAYDISNEGDFIANHLGPQLSSSHPDVKLLIFDHNKDHMVKWTKALLAEDHPARQYIDGTAFHWYAGGLDRLLDGAQGIPNMHRTVSELDAMNVKKDHVLVGSEGCHCPSTGYAGGDVNIAWARATRNAHTILADLAAGSNGFIEWNLILDSIGGPNHLGNMCDSPLLAVPHRASDAVDIPDQMDFEKAGHPFGTVHGDGKTREELHAEGIPAKYLDLGVVVQPMYYYVGHITKFVRPGSRAVHALVESSNNGPEERTFRPKGQLVAGGGINDLAREGIEVTLWPCEGSTRQQWKLNEHNQIQVFGHDWLGVPTTSCLANKADNDMGGLMMTTCNVTIGGSGFYKVNPAGDSSDKVNIVLTNGNMDSSKSCLVPQPLRNNGGAYGPRGGAQVNIGDCSHSWAEWIFDKMTGEISSLAVPEGEVCLTTGWPFLQVGAFDTSAAGLSKKTVVVLNESRETANFVIKNGDEVIMSSSIPPQSIQTVSYD</sequence>
<keyword evidence="3" id="KW-0378">Hydrolase</keyword>
<protein>
    <recommendedName>
        <fullName evidence="5">Glycosyl hydrolase family 30 TIM-barrel domain-containing protein</fullName>
    </recommendedName>
</protein>
<accession>A0ABD3Q5L2</accession>
<comment type="similarity">
    <text evidence="1">Belongs to the glycosyl hydrolase 30 family.</text>
</comment>
<reference evidence="6 7" key="1">
    <citation type="journal article" date="2020" name="G3 (Bethesda)">
        <title>Improved Reference Genome for Cyclotella cryptica CCMP332, a Model for Cell Wall Morphogenesis, Salinity Adaptation, and Lipid Production in Diatoms (Bacillariophyta).</title>
        <authorList>
            <person name="Roberts W.R."/>
            <person name="Downey K.M."/>
            <person name="Ruck E.C."/>
            <person name="Traller J.C."/>
            <person name="Alverson A.J."/>
        </authorList>
    </citation>
    <scope>NUCLEOTIDE SEQUENCE [LARGE SCALE GENOMIC DNA]</scope>
    <source>
        <strain evidence="6 7">CCMP332</strain>
    </source>
</reference>
<dbReference type="Pfam" id="PF02055">
    <property type="entry name" value="Glyco_hydro_30"/>
    <property type="match status" value="2"/>
</dbReference>
<gene>
    <name evidence="6" type="ORF">HJC23_004278</name>
</gene>
<feature type="region of interest" description="Disordered" evidence="4">
    <location>
        <begin position="1"/>
        <end position="26"/>
    </location>
</feature>
<evidence type="ECO:0000313" key="6">
    <source>
        <dbReference type="EMBL" id="KAL3794901.1"/>
    </source>
</evidence>
<proteinExistence type="inferred from homology"/>
<evidence type="ECO:0000256" key="2">
    <source>
        <dbReference type="ARBA" id="ARBA00022729"/>
    </source>
</evidence>
<organism evidence="6 7">
    <name type="scientific">Cyclotella cryptica</name>
    <dbReference type="NCBI Taxonomy" id="29204"/>
    <lineage>
        <taxon>Eukaryota</taxon>
        <taxon>Sar</taxon>
        <taxon>Stramenopiles</taxon>
        <taxon>Ochrophyta</taxon>
        <taxon>Bacillariophyta</taxon>
        <taxon>Coscinodiscophyceae</taxon>
        <taxon>Thalassiosirophycidae</taxon>
        <taxon>Stephanodiscales</taxon>
        <taxon>Stephanodiscaceae</taxon>
        <taxon>Cyclotella</taxon>
    </lineage>
</organism>
<evidence type="ECO:0000259" key="5">
    <source>
        <dbReference type="Pfam" id="PF02055"/>
    </source>
</evidence>
<feature type="domain" description="Glycosyl hydrolase family 30 TIM-barrel" evidence="5">
    <location>
        <begin position="142"/>
        <end position="311"/>
    </location>
</feature>
<dbReference type="InterPro" id="IPR001139">
    <property type="entry name" value="Glyco_hydro_30"/>
</dbReference>
<dbReference type="SUPFAM" id="SSF50370">
    <property type="entry name" value="Ricin B-like lectins"/>
    <property type="match status" value="1"/>
</dbReference>
<keyword evidence="7" id="KW-1185">Reference proteome</keyword>
<dbReference type="GO" id="GO:0016787">
    <property type="term" value="F:hydrolase activity"/>
    <property type="evidence" value="ECO:0007669"/>
    <property type="project" value="UniProtKB-KW"/>
</dbReference>
<dbReference type="EMBL" id="JABMIG020000076">
    <property type="protein sequence ID" value="KAL3794901.1"/>
    <property type="molecule type" value="Genomic_DNA"/>
</dbReference>
<evidence type="ECO:0000256" key="3">
    <source>
        <dbReference type="ARBA" id="ARBA00022801"/>
    </source>
</evidence>
<keyword evidence="2" id="KW-0732">Signal</keyword>
<dbReference type="Gene3D" id="2.80.10.50">
    <property type="match status" value="1"/>
</dbReference>
<feature type="domain" description="Glycosyl hydrolase family 30 TIM-barrel" evidence="5">
    <location>
        <begin position="348"/>
        <end position="543"/>
    </location>
</feature>
<evidence type="ECO:0000256" key="1">
    <source>
        <dbReference type="ARBA" id="ARBA00005382"/>
    </source>
</evidence>
<dbReference type="AlphaFoldDB" id="A0ABD3Q5L2"/>
<dbReference type="PANTHER" id="PTHR11069">
    <property type="entry name" value="GLUCOSYLCERAMIDASE"/>
    <property type="match status" value="1"/>
</dbReference>
<dbReference type="Gene3D" id="3.20.20.80">
    <property type="entry name" value="Glycosidases"/>
    <property type="match status" value="2"/>
</dbReference>
<comment type="caution">
    <text evidence="6">The sequence shown here is derived from an EMBL/GenBank/DDBJ whole genome shotgun (WGS) entry which is preliminary data.</text>
</comment>